<dbReference type="AlphaFoldDB" id="A0A645D4I7"/>
<accession>A0A645D4I7</accession>
<evidence type="ECO:0000256" key="2">
    <source>
        <dbReference type="ARBA" id="ARBA00024446"/>
    </source>
</evidence>
<gene>
    <name evidence="3" type="primary">eutN_6</name>
    <name evidence="3" type="ORF">SDC9_131186</name>
</gene>
<proteinExistence type="predicted"/>
<protein>
    <submittedName>
        <fullName evidence="3">Ethanolamine utilization protein EutN</fullName>
    </submittedName>
</protein>
<dbReference type="SUPFAM" id="SSF159133">
    <property type="entry name" value="EutN/CcmL-like"/>
    <property type="match status" value="1"/>
</dbReference>
<evidence type="ECO:0000313" key="3">
    <source>
        <dbReference type="EMBL" id="MPM84115.1"/>
    </source>
</evidence>
<dbReference type="Pfam" id="PF03319">
    <property type="entry name" value="EutN_CcmL"/>
    <property type="match status" value="1"/>
</dbReference>
<dbReference type="GO" id="GO:0031469">
    <property type="term" value="C:bacterial microcompartment"/>
    <property type="evidence" value="ECO:0007669"/>
    <property type="project" value="UniProtKB-SubCell"/>
</dbReference>
<reference evidence="3" key="1">
    <citation type="submission" date="2019-08" db="EMBL/GenBank/DDBJ databases">
        <authorList>
            <person name="Kucharzyk K."/>
            <person name="Murdoch R.W."/>
            <person name="Higgins S."/>
            <person name="Loffler F."/>
        </authorList>
    </citation>
    <scope>NUCLEOTIDE SEQUENCE</scope>
</reference>
<organism evidence="3">
    <name type="scientific">bioreactor metagenome</name>
    <dbReference type="NCBI Taxonomy" id="1076179"/>
    <lineage>
        <taxon>unclassified sequences</taxon>
        <taxon>metagenomes</taxon>
        <taxon>ecological metagenomes</taxon>
    </lineage>
</organism>
<dbReference type="PANTHER" id="PTHR36539">
    <property type="entry name" value="ETHANOLAMINE UTILIZATION PROTEIN EUTN"/>
    <property type="match status" value="1"/>
</dbReference>
<dbReference type="PROSITE" id="PS51932">
    <property type="entry name" value="BMV"/>
    <property type="match status" value="1"/>
</dbReference>
<evidence type="ECO:0000256" key="1">
    <source>
        <dbReference type="ARBA" id="ARBA00024322"/>
    </source>
</evidence>
<dbReference type="InterPro" id="IPR004992">
    <property type="entry name" value="EutN_CcmL"/>
</dbReference>
<dbReference type="Gene3D" id="2.40.50.220">
    <property type="entry name" value="EutN/Ccml"/>
    <property type="match status" value="1"/>
</dbReference>
<dbReference type="EMBL" id="VSSQ01032746">
    <property type="protein sequence ID" value="MPM84115.1"/>
    <property type="molecule type" value="Genomic_DNA"/>
</dbReference>
<name>A0A645D4I7_9ZZZZ</name>
<comment type="caution">
    <text evidence="3">The sequence shown here is derived from an EMBL/GenBank/DDBJ whole genome shotgun (WGS) entry which is preliminary data.</text>
</comment>
<sequence>MMVGVVKGSVVSTNKSETLLGLKLLVVVPLDLDTMQPKGNPLVAIDAVGAGEGEVVMCCSGSSSRQTAFTDGKPSDLAIIAIIDSIDMRGMRVFEKYTSN</sequence>
<keyword evidence="2" id="KW-1283">Bacterial microcompartment</keyword>
<dbReference type="InterPro" id="IPR036677">
    <property type="entry name" value="EutN_CcmL_sf"/>
</dbReference>
<comment type="subcellular location">
    <subcellularLocation>
        <location evidence="1">Bacterial microcompartment</location>
    </subcellularLocation>
</comment>
<dbReference type="PANTHER" id="PTHR36539:SF1">
    <property type="entry name" value="BACTERIAL MICROCOMPARTMENT SHELL VERTEX PROTEIN EUTN"/>
    <property type="match status" value="1"/>
</dbReference>